<evidence type="ECO:0000313" key="2">
    <source>
        <dbReference type="Proteomes" id="UP000034637"/>
    </source>
</evidence>
<proteinExistence type="predicted"/>
<organism evidence="1 2">
    <name type="scientific">Candidatus Amesbacteria bacterium GW2011_GWA1_48_9</name>
    <dbReference type="NCBI Taxonomy" id="1618355"/>
    <lineage>
        <taxon>Bacteria</taxon>
        <taxon>Candidatus Amesiibacteriota</taxon>
    </lineage>
</organism>
<evidence type="ECO:0000313" key="1">
    <source>
        <dbReference type="EMBL" id="KKU98732.1"/>
    </source>
</evidence>
<dbReference type="AlphaFoldDB" id="A0A0G1UX42"/>
<sequence>MALKAIRRTVRVVPIVGDRVYNIYLNVGGVETFAAVAHVVAGGAGISWTGDRQGVPVKNLEEDIRFALGEPGSGRRR</sequence>
<gene>
    <name evidence="1" type="ORF">UY33_C0045G0010</name>
</gene>
<dbReference type="EMBL" id="LCPP01000045">
    <property type="protein sequence ID" value="KKU98732.1"/>
    <property type="molecule type" value="Genomic_DNA"/>
</dbReference>
<dbReference type="Proteomes" id="UP000034637">
    <property type="component" value="Unassembled WGS sequence"/>
</dbReference>
<name>A0A0G1UX42_9BACT</name>
<protein>
    <submittedName>
        <fullName evidence="1">Uncharacterized protein</fullName>
    </submittedName>
</protein>
<reference evidence="1 2" key="1">
    <citation type="journal article" date="2015" name="Nature">
        <title>rRNA introns, odd ribosomes, and small enigmatic genomes across a large radiation of phyla.</title>
        <authorList>
            <person name="Brown C.T."/>
            <person name="Hug L.A."/>
            <person name="Thomas B.C."/>
            <person name="Sharon I."/>
            <person name="Castelle C.J."/>
            <person name="Singh A."/>
            <person name="Wilkins M.J."/>
            <person name="Williams K.H."/>
            <person name="Banfield J.F."/>
        </authorList>
    </citation>
    <scope>NUCLEOTIDE SEQUENCE [LARGE SCALE GENOMIC DNA]</scope>
</reference>
<accession>A0A0G1UX42</accession>
<comment type="caution">
    <text evidence="1">The sequence shown here is derived from an EMBL/GenBank/DDBJ whole genome shotgun (WGS) entry which is preliminary data.</text>
</comment>